<organism evidence="3 4">
    <name type="scientific">Halomicrobium zhouii</name>
    <dbReference type="NCBI Taxonomy" id="767519"/>
    <lineage>
        <taxon>Archaea</taxon>
        <taxon>Methanobacteriati</taxon>
        <taxon>Methanobacteriota</taxon>
        <taxon>Stenosarchaea group</taxon>
        <taxon>Halobacteria</taxon>
        <taxon>Halobacteriales</taxon>
        <taxon>Haloarculaceae</taxon>
        <taxon>Halomicrobium</taxon>
    </lineage>
</organism>
<proteinExistence type="predicted"/>
<dbReference type="OrthoDB" id="199137at2157"/>
<gene>
    <name evidence="3" type="ORF">SAMN05216559_3818</name>
</gene>
<sequence length="91" mass="10154">MTDDVADGDWYETTFDPGPNQPNVDITETVAELKGVQSDELSPLYDAIDHVVDNIFSEPPDPDANVEVSFSYEGFRITISQDGDARFRPEE</sequence>
<feature type="region of interest" description="Disordered" evidence="1">
    <location>
        <begin position="1"/>
        <end position="23"/>
    </location>
</feature>
<feature type="domain" description="Halobacterial output" evidence="2">
    <location>
        <begin position="21"/>
        <end position="88"/>
    </location>
</feature>
<dbReference type="Pfam" id="PF18545">
    <property type="entry name" value="HalOD1"/>
    <property type="match status" value="1"/>
</dbReference>
<evidence type="ECO:0000256" key="1">
    <source>
        <dbReference type="SAM" id="MobiDB-lite"/>
    </source>
</evidence>
<reference evidence="3 4" key="1">
    <citation type="submission" date="2016-10" db="EMBL/GenBank/DDBJ databases">
        <authorList>
            <person name="de Groot N.N."/>
        </authorList>
    </citation>
    <scope>NUCLEOTIDE SEQUENCE [LARGE SCALE GENOMIC DNA]</scope>
    <source>
        <strain evidence="3 4">CGMCC 1.10457</strain>
    </source>
</reference>
<keyword evidence="4" id="KW-1185">Reference proteome</keyword>
<dbReference type="EMBL" id="FOZK01000004">
    <property type="protein sequence ID" value="SFS10841.1"/>
    <property type="molecule type" value="Genomic_DNA"/>
</dbReference>
<evidence type="ECO:0000313" key="4">
    <source>
        <dbReference type="Proteomes" id="UP000199062"/>
    </source>
</evidence>
<dbReference type="InterPro" id="IPR040624">
    <property type="entry name" value="HalOD1"/>
</dbReference>
<protein>
    <recommendedName>
        <fullName evidence="2">Halobacterial output domain-containing protein</fullName>
    </recommendedName>
</protein>
<evidence type="ECO:0000259" key="2">
    <source>
        <dbReference type="Pfam" id="PF18545"/>
    </source>
</evidence>
<dbReference type="AlphaFoldDB" id="A0A1I6M585"/>
<feature type="compositionally biased region" description="Acidic residues" evidence="1">
    <location>
        <begin position="1"/>
        <end position="10"/>
    </location>
</feature>
<evidence type="ECO:0000313" key="3">
    <source>
        <dbReference type="EMBL" id="SFS10841.1"/>
    </source>
</evidence>
<name>A0A1I6M585_9EURY</name>
<dbReference type="Proteomes" id="UP000199062">
    <property type="component" value="Unassembled WGS sequence"/>
</dbReference>
<accession>A0A1I6M585</accession>
<dbReference type="RefSeq" id="WP_089818691.1">
    <property type="nucleotide sequence ID" value="NZ_FOZK01000004.1"/>
</dbReference>